<name>A0A5R9GGX4_9PROT</name>
<dbReference type="InterPro" id="IPR003661">
    <property type="entry name" value="HisK_dim/P_dom"/>
</dbReference>
<dbReference type="SUPFAM" id="SSF47384">
    <property type="entry name" value="Homodimeric domain of signal transducing histidine kinase"/>
    <property type="match status" value="1"/>
</dbReference>
<dbReference type="FunFam" id="3.30.565.10:FF:000006">
    <property type="entry name" value="Sensor histidine kinase WalK"/>
    <property type="match status" value="1"/>
</dbReference>
<dbReference type="Gene3D" id="3.30.565.10">
    <property type="entry name" value="Histidine kinase-like ATPase, C-terminal domain"/>
    <property type="match status" value="1"/>
</dbReference>
<evidence type="ECO:0000256" key="2">
    <source>
        <dbReference type="ARBA" id="ARBA00012438"/>
    </source>
</evidence>
<dbReference type="PANTHER" id="PTHR45453:SF1">
    <property type="entry name" value="PHOSPHATE REGULON SENSOR PROTEIN PHOR"/>
    <property type="match status" value="1"/>
</dbReference>
<dbReference type="InterPro" id="IPR004358">
    <property type="entry name" value="Sig_transdc_His_kin-like_C"/>
</dbReference>
<dbReference type="SUPFAM" id="SSF55874">
    <property type="entry name" value="ATPase domain of HSP90 chaperone/DNA topoisomerase II/histidine kinase"/>
    <property type="match status" value="1"/>
</dbReference>
<gene>
    <name evidence="9" type="ORF">FEF65_11935</name>
</gene>
<evidence type="ECO:0000256" key="6">
    <source>
        <dbReference type="ARBA" id="ARBA00023012"/>
    </source>
</evidence>
<dbReference type="PRINTS" id="PR00344">
    <property type="entry name" value="BCTRLSENSOR"/>
</dbReference>
<dbReference type="GO" id="GO:0016036">
    <property type="term" value="P:cellular response to phosphate starvation"/>
    <property type="evidence" value="ECO:0007669"/>
    <property type="project" value="TreeGrafter"/>
</dbReference>
<evidence type="ECO:0000313" key="9">
    <source>
        <dbReference type="EMBL" id="TLS65680.1"/>
    </source>
</evidence>
<dbReference type="InterPro" id="IPR050351">
    <property type="entry name" value="BphY/WalK/GraS-like"/>
</dbReference>
<feature type="transmembrane region" description="Helical" evidence="7">
    <location>
        <begin position="6"/>
        <end position="23"/>
    </location>
</feature>
<dbReference type="GO" id="GO:0005886">
    <property type="term" value="C:plasma membrane"/>
    <property type="evidence" value="ECO:0007669"/>
    <property type="project" value="TreeGrafter"/>
</dbReference>
<dbReference type="Gene3D" id="1.10.287.130">
    <property type="match status" value="1"/>
</dbReference>
<dbReference type="PANTHER" id="PTHR45453">
    <property type="entry name" value="PHOSPHATE REGULON SENSOR PROTEIN PHOR"/>
    <property type="match status" value="1"/>
</dbReference>
<dbReference type="GO" id="GO:0004721">
    <property type="term" value="F:phosphoprotein phosphatase activity"/>
    <property type="evidence" value="ECO:0007669"/>
    <property type="project" value="TreeGrafter"/>
</dbReference>
<dbReference type="InterPro" id="IPR036890">
    <property type="entry name" value="HATPase_C_sf"/>
</dbReference>
<evidence type="ECO:0000256" key="1">
    <source>
        <dbReference type="ARBA" id="ARBA00000085"/>
    </source>
</evidence>
<keyword evidence="4" id="KW-0808">Transferase</keyword>
<evidence type="ECO:0000313" key="10">
    <source>
        <dbReference type="Proteomes" id="UP000306585"/>
    </source>
</evidence>
<dbReference type="CDD" id="cd00082">
    <property type="entry name" value="HisKA"/>
    <property type="match status" value="1"/>
</dbReference>
<keyword evidence="7" id="KW-0812">Transmembrane</keyword>
<dbReference type="AlphaFoldDB" id="A0A5R9GGX4"/>
<evidence type="ECO:0000256" key="7">
    <source>
        <dbReference type="SAM" id="Phobius"/>
    </source>
</evidence>
<dbReference type="Proteomes" id="UP000306585">
    <property type="component" value="Unassembled WGS sequence"/>
</dbReference>
<evidence type="ECO:0000256" key="5">
    <source>
        <dbReference type="ARBA" id="ARBA00022777"/>
    </source>
</evidence>
<dbReference type="RefSeq" id="WP_138240058.1">
    <property type="nucleotide sequence ID" value="NZ_VBRY01000013.1"/>
</dbReference>
<evidence type="ECO:0000256" key="3">
    <source>
        <dbReference type="ARBA" id="ARBA00022553"/>
    </source>
</evidence>
<keyword evidence="7" id="KW-0472">Membrane</keyword>
<organism evidence="9 10">
    <name type="scientific">Mariprofundus erugo</name>
    <dbReference type="NCBI Taxonomy" id="2528639"/>
    <lineage>
        <taxon>Bacteria</taxon>
        <taxon>Pseudomonadati</taxon>
        <taxon>Pseudomonadota</taxon>
        <taxon>Candidatius Mariprofundia</taxon>
        <taxon>Mariprofundales</taxon>
        <taxon>Mariprofundaceae</taxon>
        <taxon>Mariprofundus</taxon>
    </lineage>
</organism>
<dbReference type="SMART" id="SM00387">
    <property type="entry name" value="HATPase_c"/>
    <property type="match status" value="1"/>
</dbReference>
<protein>
    <recommendedName>
        <fullName evidence="2">histidine kinase</fullName>
        <ecNumber evidence="2">2.7.13.3</ecNumber>
    </recommendedName>
</protein>
<accession>A0A5R9GGX4</accession>
<reference evidence="9 10" key="1">
    <citation type="journal article" date="2019" name="Appl. Environ. Microbiol.">
        <title>Environmental Evidence and Genomic Insight of Iron-oxidizing Bacteria Preference Towards More Corrosion Resistant Stainless Steel at Higher Salinities.</title>
        <authorList>
            <person name="Garrison C.E."/>
            <person name="Price K.A."/>
            <person name="Field E.K."/>
        </authorList>
    </citation>
    <scope>NUCLEOTIDE SEQUENCE [LARGE SCALE GENOMIC DNA]</scope>
    <source>
        <strain evidence="9 10">P3</strain>
    </source>
</reference>
<dbReference type="EMBL" id="VBRY01000013">
    <property type="protein sequence ID" value="TLS65680.1"/>
    <property type="molecule type" value="Genomic_DNA"/>
</dbReference>
<keyword evidence="5 9" id="KW-0418">Kinase</keyword>
<proteinExistence type="predicted"/>
<keyword evidence="10" id="KW-1185">Reference proteome</keyword>
<keyword evidence="3" id="KW-0597">Phosphoprotein</keyword>
<comment type="caution">
    <text evidence="9">The sequence shown here is derived from an EMBL/GenBank/DDBJ whole genome shotgun (WGS) entry which is preliminary data.</text>
</comment>
<keyword evidence="6" id="KW-0902">Two-component regulatory system</keyword>
<comment type="catalytic activity">
    <reaction evidence="1">
        <text>ATP + protein L-histidine = ADP + protein N-phospho-L-histidine.</text>
        <dbReference type="EC" id="2.7.13.3"/>
    </reaction>
</comment>
<dbReference type="SMART" id="SM00388">
    <property type="entry name" value="HisKA"/>
    <property type="match status" value="1"/>
</dbReference>
<keyword evidence="7" id="KW-1133">Transmembrane helix</keyword>
<evidence type="ECO:0000256" key="4">
    <source>
        <dbReference type="ARBA" id="ARBA00022679"/>
    </source>
</evidence>
<dbReference type="InterPro" id="IPR005467">
    <property type="entry name" value="His_kinase_dom"/>
</dbReference>
<dbReference type="Pfam" id="PF00512">
    <property type="entry name" value="HisKA"/>
    <property type="match status" value="1"/>
</dbReference>
<feature type="domain" description="Histidine kinase" evidence="8">
    <location>
        <begin position="169"/>
        <end position="386"/>
    </location>
</feature>
<dbReference type="Pfam" id="PF02518">
    <property type="entry name" value="HATPase_c"/>
    <property type="match status" value="1"/>
</dbReference>
<dbReference type="InterPro" id="IPR036097">
    <property type="entry name" value="HisK_dim/P_sf"/>
</dbReference>
<dbReference type="CDD" id="cd00075">
    <property type="entry name" value="HATPase"/>
    <property type="match status" value="1"/>
</dbReference>
<dbReference type="GO" id="GO:0000155">
    <property type="term" value="F:phosphorelay sensor kinase activity"/>
    <property type="evidence" value="ECO:0007669"/>
    <property type="project" value="InterPro"/>
</dbReference>
<dbReference type="EC" id="2.7.13.3" evidence="2"/>
<sequence>MQVSGASLLLPAMAAMAVTWFFSDYSMRRQIRRYKEVIRRLREVSGSREQSSQGSFDECLSAIDEAILRIDDKGRVVAANARARTLFHASELVLPQPFMFFYRDNDWFEAWQAAVALLPERMVLPDMQVGDRTLSPRIARLSGGQSLLLCMDITDKHRLEVQRRSFMANLMHDLKTPLTSLLGYARSLQRFGQDDEFRQEAIQVIADEAKHVNHLLESMLTLDQIEFAGSDPDAFCQADDVIRQVLDMLKMAVDGKAVDVRCQLDEMLPALRMDVDSFERIVRNLLENAVQYAPKGGVVLLSLQTHGDNMAHLSVQDNGPGIPDKHLNRVTERFYRVDKARSREYGGHGLGLAIVKELAEAHGGSVQLANVEPHGLAVSVLIPLEL</sequence>
<dbReference type="PROSITE" id="PS50109">
    <property type="entry name" value="HIS_KIN"/>
    <property type="match status" value="1"/>
</dbReference>
<dbReference type="InterPro" id="IPR003594">
    <property type="entry name" value="HATPase_dom"/>
</dbReference>
<evidence type="ECO:0000259" key="8">
    <source>
        <dbReference type="PROSITE" id="PS50109"/>
    </source>
</evidence>